<dbReference type="PANTHER" id="PTHR23319:SF4">
    <property type="entry name" value="GRAM DOMAIN CONTAINING 1B, ISOFORM E"/>
    <property type="match status" value="1"/>
</dbReference>
<dbReference type="InterPro" id="IPR004182">
    <property type="entry name" value="GRAM"/>
</dbReference>
<feature type="compositionally biased region" description="Polar residues" evidence="6">
    <location>
        <begin position="1"/>
        <end position="23"/>
    </location>
</feature>
<sequence length="1232" mass="131935">MSQQPSPSSPRHTTLSQQTSNGDSLLGMVDVDDASGQSEDEIFLSRPNAPLSCRPSQIGYLSTSSPLVQADHLQNIRTPDYDDNDPFTSTTTLPSKSSTLDTLDYTQSLSSSKTGLVPTAAKNRRSASPAGRFRSVFKSRKSPAASINSTGSQSPERVPSLSSKTDAGDSNRRKSGSPAPSVRSTTLPSVVVVDTATTSTPPTQPRSASGATLQRLDTTNLNPNEPSIRPTRDQEADQTTCPETPPTNEKATPVIVKTPPTPTDPSYPNSVARPRTAATASPDPISRSPFRYSNASSPSSLSNSMLAQRRSRAGSTSLVPSKLSSFTLAPLTPTPENGATTTSAGGFFSSMLSAAQNATNSLSNATNSFGNSIASTNLGTPWSNNNKKSNTKDQDEKAESSTTISTAEDEHVEADVDSSLGAPLDPSLSSGTSEPAVKTLGMGDLSLSQLGINEQPQSNSSSSGADSPVTHPQKATGAMSESRHRSESAPADSSHFYPSEYPDHGSDAGMTSNGRPGSVSESVDHDGRTPVAGSLYGDKESVQRTGSMRSAIERRRHRGSSAVSGGTIASAIVAANTALSNPVHGGSTPKLTGFAVASKKRNRDFHSFFKSVPDDDYLIEDYSCALQREILAHGRLYVSEGHLCFSSNILGWTTTLVMSFDEIISVEKRSTALVFKNGLMISTLHAKHIFASFASRDSTYDLIVKIWKLGHPSLQSSLNGVRIDETGGDKTEKINEGDEDALTGSRSDSGTDEDSDIDSNYVYDEDAEFDEAHDSPQYDSNNGAIDADLERSTIRKASGAAITSAVIASGSEKAKEILGIPGETDFLGPATHAPTDCGSADAHYDKSLIDEVIQAPLGEVFNYMFGGQSVSFMPKFLGNDQKCFDIQMGESPKGLGPENKMRVYSYIKPLNASIGPKQTKCIVTEQIELINFDKAIHIVCSTQNPDVPNGNIFTVKTNYCFSWAENNGTRMQMTCATEWTAKSWLKSPIEKAANDGQLQYGREVLVALREALSQRQRAGVSSNGAAAGGGKGGKGKRGRKGKAALTSGPTSDLERSKPKPSVRSDWGLLEPVHGVLGPVVDAVRPLLTNNMVYGLLVGLLLASWFGRGFDSNNGASGSGSMGLMRGSSNSERLAAYNELWRHEESALWDWLEERVGLERMMDESYLGHTSGDGDSSLYDQLPRKRAIKPRMVEHKLREDRMNNREIREAIKVTEEKLQVLKGVIDKREKLAE</sequence>
<evidence type="ECO:0000313" key="9">
    <source>
        <dbReference type="Proteomes" id="UP001642502"/>
    </source>
</evidence>
<dbReference type="Pfam" id="PF02893">
    <property type="entry name" value="GRAM"/>
    <property type="match status" value="1"/>
</dbReference>
<evidence type="ECO:0000256" key="1">
    <source>
        <dbReference type="ARBA" id="ARBA00004167"/>
    </source>
</evidence>
<feature type="compositionally biased region" description="Polar residues" evidence="6">
    <location>
        <begin position="452"/>
        <end position="465"/>
    </location>
</feature>
<feature type="compositionally biased region" description="Basic and acidic residues" evidence="6">
    <location>
        <begin position="722"/>
        <end position="736"/>
    </location>
</feature>
<organism evidence="8 9">
    <name type="scientific">Sporothrix epigloea</name>
    <dbReference type="NCBI Taxonomy" id="1892477"/>
    <lineage>
        <taxon>Eukaryota</taxon>
        <taxon>Fungi</taxon>
        <taxon>Dikarya</taxon>
        <taxon>Ascomycota</taxon>
        <taxon>Pezizomycotina</taxon>
        <taxon>Sordariomycetes</taxon>
        <taxon>Sordariomycetidae</taxon>
        <taxon>Ophiostomatales</taxon>
        <taxon>Ophiostomataceae</taxon>
        <taxon>Sporothrix</taxon>
    </lineage>
</organism>
<dbReference type="InterPro" id="IPR011993">
    <property type="entry name" value="PH-like_dom_sf"/>
</dbReference>
<feature type="domain" description="VASt" evidence="7">
    <location>
        <begin position="844"/>
        <end position="1016"/>
    </location>
</feature>
<dbReference type="Proteomes" id="UP001642502">
    <property type="component" value="Unassembled WGS sequence"/>
</dbReference>
<evidence type="ECO:0000259" key="7">
    <source>
        <dbReference type="PROSITE" id="PS51778"/>
    </source>
</evidence>
<feature type="compositionally biased region" description="Acidic residues" evidence="6">
    <location>
        <begin position="30"/>
        <end position="42"/>
    </location>
</feature>
<keyword evidence="5" id="KW-0472">Membrane</keyword>
<feature type="compositionally biased region" description="Low complexity" evidence="6">
    <location>
        <begin position="188"/>
        <end position="209"/>
    </location>
</feature>
<feature type="compositionally biased region" description="Low complexity" evidence="6">
    <location>
        <begin position="88"/>
        <end position="103"/>
    </location>
</feature>
<name>A0ABP0DCA6_9PEZI</name>
<dbReference type="InterPro" id="IPR031968">
    <property type="entry name" value="VASt"/>
</dbReference>
<comment type="similarity">
    <text evidence="2">Belongs to the YSP2 family.</text>
</comment>
<keyword evidence="4" id="KW-1133">Transmembrane helix</keyword>
<dbReference type="Gene3D" id="2.30.29.30">
    <property type="entry name" value="Pleckstrin-homology domain (PH domain)/Phosphotyrosine-binding domain (PTB)"/>
    <property type="match status" value="1"/>
</dbReference>
<feature type="compositionally biased region" description="Polar residues" evidence="6">
    <location>
        <begin position="237"/>
        <end position="250"/>
    </location>
</feature>
<gene>
    <name evidence="8" type="ORF">SEPCBS119000_001729</name>
</gene>
<protein>
    <recommendedName>
        <fullName evidence="7">VASt domain-containing protein</fullName>
    </recommendedName>
</protein>
<evidence type="ECO:0000256" key="5">
    <source>
        <dbReference type="ARBA" id="ARBA00023136"/>
    </source>
</evidence>
<evidence type="ECO:0000256" key="4">
    <source>
        <dbReference type="ARBA" id="ARBA00022989"/>
    </source>
</evidence>
<dbReference type="PANTHER" id="PTHR23319">
    <property type="entry name" value="GRAM DOMAIN CONTAINING 1B, ISOFORM E"/>
    <property type="match status" value="1"/>
</dbReference>
<feature type="region of interest" description="Disordered" evidence="6">
    <location>
        <begin position="1"/>
        <end position="59"/>
    </location>
</feature>
<dbReference type="Pfam" id="PF16016">
    <property type="entry name" value="VASt"/>
    <property type="match status" value="1"/>
</dbReference>
<evidence type="ECO:0000256" key="3">
    <source>
        <dbReference type="ARBA" id="ARBA00022692"/>
    </source>
</evidence>
<feature type="compositionally biased region" description="Polar residues" evidence="6">
    <location>
        <begin position="376"/>
        <end position="388"/>
    </location>
</feature>
<keyword evidence="9" id="KW-1185">Reference proteome</keyword>
<dbReference type="CDD" id="cd13220">
    <property type="entry name" value="PH-GRAM_GRAMDC"/>
    <property type="match status" value="1"/>
</dbReference>
<evidence type="ECO:0000313" key="8">
    <source>
        <dbReference type="EMBL" id="CAK7265851.1"/>
    </source>
</evidence>
<feature type="compositionally biased region" description="Polar residues" evidence="6">
    <location>
        <begin position="104"/>
        <end position="114"/>
    </location>
</feature>
<feature type="compositionally biased region" description="Polar residues" evidence="6">
    <location>
        <begin position="509"/>
        <end position="521"/>
    </location>
</feature>
<dbReference type="EMBL" id="CAWUON010000014">
    <property type="protein sequence ID" value="CAK7265851.1"/>
    <property type="molecule type" value="Genomic_DNA"/>
</dbReference>
<feature type="region of interest" description="Disordered" evidence="6">
    <location>
        <begin position="452"/>
        <end position="563"/>
    </location>
</feature>
<reference evidence="8 9" key="1">
    <citation type="submission" date="2024-01" db="EMBL/GenBank/DDBJ databases">
        <authorList>
            <person name="Allen C."/>
            <person name="Tagirdzhanova G."/>
        </authorList>
    </citation>
    <scope>NUCLEOTIDE SEQUENCE [LARGE SCALE GENOMIC DNA]</scope>
    <source>
        <strain evidence="8 9">CBS 119000</strain>
    </source>
</reference>
<feature type="region of interest" description="Disordered" evidence="6">
    <location>
        <begin position="720"/>
        <end position="759"/>
    </location>
</feature>
<feature type="compositionally biased region" description="Basic residues" evidence="6">
    <location>
        <begin position="1033"/>
        <end position="1042"/>
    </location>
</feature>
<proteinExistence type="inferred from homology"/>
<evidence type="ECO:0000256" key="2">
    <source>
        <dbReference type="ARBA" id="ARBA00006582"/>
    </source>
</evidence>
<feature type="region of interest" description="Disordered" evidence="6">
    <location>
        <begin position="71"/>
        <end position="318"/>
    </location>
</feature>
<dbReference type="PROSITE" id="PS51778">
    <property type="entry name" value="VAST"/>
    <property type="match status" value="1"/>
</dbReference>
<feature type="compositionally biased region" description="Polar residues" evidence="6">
    <location>
        <begin position="145"/>
        <end position="165"/>
    </location>
</feature>
<feature type="compositionally biased region" description="Low complexity" evidence="6">
    <location>
        <begin position="293"/>
        <end position="307"/>
    </location>
</feature>
<dbReference type="InterPro" id="IPR051482">
    <property type="entry name" value="Cholesterol_transport"/>
</dbReference>
<feature type="compositionally biased region" description="Basic and acidic residues" evidence="6">
    <location>
        <begin position="390"/>
        <end position="399"/>
    </location>
</feature>
<keyword evidence="3" id="KW-0812">Transmembrane</keyword>
<comment type="caution">
    <text evidence="8">The sequence shown here is derived from an EMBL/GenBank/DDBJ whole genome shotgun (WGS) entry which is preliminary data.</text>
</comment>
<accession>A0ABP0DCA6</accession>
<feature type="compositionally biased region" description="Polar residues" evidence="6">
    <location>
        <begin position="210"/>
        <end position="225"/>
    </location>
</feature>
<feature type="compositionally biased region" description="Acidic residues" evidence="6">
    <location>
        <begin position="750"/>
        <end position="759"/>
    </location>
</feature>
<feature type="region of interest" description="Disordered" evidence="6">
    <location>
        <begin position="376"/>
        <end position="439"/>
    </location>
</feature>
<feature type="region of interest" description="Disordered" evidence="6">
    <location>
        <begin position="1019"/>
        <end position="1064"/>
    </location>
</feature>
<dbReference type="SMART" id="SM00568">
    <property type="entry name" value="GRAM"/>
    <property type="match status" value="1"/>
</dbReference>
<comment type="subcellular location">
    <subcellularLocation>
        <location evidence="1">Membrane</location>
        <topology evidence="1">Single-pass membrane protein</topology>
    </subcellularLocation>
</comment>
<evidence type="ECO:0000256" key="6">
    <source>
        <dbReference type="SAM" id="MobiDB-lite"/>
    </source>
</evidence>